<gene>
    <name evidence="2" type="ORF">Ocin01_14496</name>
</gene>
<organism evidence="2 3">
    <name type="scientific">Orchesella cincta</name>
    <name type="common">Springtail</name>
    <name type="synonym">Podura cincta</name>
    <dbReference type="NCBI Taxonomy" id="48709"/>
    <lineage>
        <taxon>Eukaryota</taxon>
        <taxon>Metazoa</taxon>
        <taxon>Ecdysozoa</taxon>
        <taxon>Arthropoda</taxon>
        <taxon>Hexapoda</taxon>
        <taxon>Collembola</taxon>
        <taxon>Entomobryomorpha</taxon>
        <taxon>Entomobryoidea</taxon>
        <taxon>Orchesellidae</taxon>
        <taxon>Orchesellinae</taxon>
        <taxon>Orchesella</taxon>
    </lineage>
</organism>
<keyword evidence="3" id="KW-1185">Reference proteome</keyword>
<comment type="caution">
    <text evidence="2">The sequence shown here is derived from an EMBL/GenBank/DDBJ whole genome shotgun (WGS) entry which is preliminary data.</text>
</comment>
<evidence type="ECO:0000256" key="1">
    <source>
        <dbReference type="SAM" id="MobiDB-lite"/>
    </source>
</evidence>
<sequence length="40" mass="4399">MLCSLSTSGKENREKSDVYTVSSAHQPVSVLIPNQINYSD</sequence>
<reference evidence="2 3" key="1">
    <citation type="journal article" date="2016" name="Genome Biol. Evol.">
        <title>Gene Family Evolution Reflects Adaptation to Soil Environmental Stressors in the Genome of the Collembolan Orchesella cincta.</title>
        <authorList>
            <person name="Faddeeva-Vakhrusheva A."/>
            <person name="Derks M.F."/>
            <person name="Anvar S.Y."/>
            <person name="Agamennone V."/>
            <person name="Suring W."/>
            <person name="Smit S."/>
            <person name="van Straalen N.M."/>
            <person name="Roelofs D."/>
        </authorList>
    </citation>
    <scope>NUCLEOTIDE SEQUENCE [LARGE SCALE GENOMIC DNA]</scope>
    <source>
        <tissue evidence="2">Mixed pool</tissue>
    </source>
</reference>
<evidence type="ECO:0000313" key="2">
    <source>
        <dbReference type="EMBL" id="ODM92186.1"/>
    </source>
</evidence>
<feature type="region of interest" description="Disordered" evidence="1">
    <location>
        <begin position="1"/>
        <end position="20"/>
    </location>
</feature>
<name>A0A1D2MGQ1_ORCCI</name>
<evidence type="ECO:0000313" key="3">
    <source>
        <dbReference type="Proteomes" id="UP000094527"/>
    </source>
</evidence>
<proteinExistence type="predicted"/>
<dbReference type="AlphaFoldDB" id="A0A1D2MGQ1"/>
<dbReference type="EMBL" id="LJIJ01001301">
    <property type="protein sequence ID" value="ODM92186.1"/>
    <property type="molecule type" value="Genomic_DNA"/>
</dbReference>
<accession>A0A1D2MGQ1</accession>
<protein>
    <submittedName>
        <fullName evidence="2">Uncharacterized protein</fullName>
    </submittedName>
</protein>
<dbReference type="Proteomes" id="UP000094527">
    <property type="component" value="Unassembled WGS sequence"/>
</dbReference>